<comment type="caution">
    <text evidence="1">The sequence shown here is derived from an EMBL/GenBank/DDBJ whole genome shotgun (WGS) entry which is preliminary data.</text>
</comment>
<organism evidence="1 3">
    <name type="scientific">Daphnia magna</name>
    <dbReference type="NCBI Taxonomy" id="35525"/>
    <lineage>
        <taxon>Eukaryota</taxon>
        <taxon>Metazoa</taxon>
        <taxon>Ecdysozoa</taxon>
        <taxon>Arthropoda</taxon>
        <taxon>Crustacea</taxon>
        <taxon>Branchiopoda</taxon>
        <taxon>Diplostraca</taxon>
        <taxon>Cladocera</taxon>
        <taxon>Anomopoda</taxon>
        <taxon>Daphniidae</taxon>
        <taxon>Daphnia</taxon>
    </lineage>
</organism>
<proteinExistence type="predicted"/>
<evidence type="ECO:0000313" key="1">
    <source>
        <dbReference type="EMBL" id="KAK4007484.1"/>
    </source>
</evidence>
<keyword evidence="3" id="KW-1185">Reference proteome</keyword>
<dbReference type="Proteomes" id="UP001234178">
    <property type="component" value="Unassembled WGS sequence"/>
</dbReference>
<reference evidence="1 3" key="1">
    <citation type="journal article" date="2023" name="Nucleic Acids Res.">
        <title>The hologenome of Daphnia magna reveals possible DNA methylation and microbiome-mediated evolution of the host genome.</title>
        <authorList>
            <person name="Chaturvedi A."/>
            <person name="Li X."/>
            <person name="Dhandapani V."/>
            <person name="Marshall H."/>
            <person name="Kissane S."/>
            <person name="Cuenca-Cambronero M."/>
            <person name="Asole G."/>
            <person name="Calvet F."/>
            <person name="Ruiz-Romero M."/>
            <person name="Marangio P."/>
            <person name="Guigo R."/>
            <person name="Rago D."/>
            <person name="Mirbahai L."/>
            <person name="Eastwood N."/>
            <person name="Colbourne J.K."/>
            <person name="Zhou J."/>
            <person name="Mallon E."/>
            <person name="Orsini L."/>
        </authorList>
    </citation>
    <scope>NUCLEOTIDE SEQUENCE [LARGE SCALE GENOMIC DNA]</scope>
    <source>
        <strain evidence="1">LRV0_1</strain>
    </source>
</reference>
<protein>
    <submittedName>
        <fullName evidence="1">Uncharacterized protein</fullName>
    </submittedName>
</protein>
<name>A0ABQ9Z3L7_9CRUS</name>
<gene>
    <name evidence="1" type="ORF">OUZ56_012639</name>
    <name evidence="2" type="ORF">OUZ56_012674</name>
</gene>
<accession>A0ABQ9Z3L7</accession>
<dbReference type="EMBL" id="JAOYFB010000002">
    <property type="protein sequence ID" value="KAK4007517.1"/>
    <property type="molecule type" value="Genomic_DNA"/>
</dbReference>
<evidence type="ECO:0000313" key="2">
    <source>
        <dbReference type="EMBL" id="KAK4007517.1"/>
    </source>
</evidence>
<sequence length="82" mass="9003">MSFNRKKDLCTWVAIHEKASGMAGPCTCIVGFGIENEKNSIKKSLALLKKKNLHPRFKTTESGMVFSIEQPGLAASPDGFFL</sequence>
<evidence type="ECO:0000313" key="3">
    <source>
        <dbReference type="Proteomes" id="UP001234178"/>
    </source>
</evidence>
<dbReference type="EMBL" id="JAOYFB010000002">
    <property type="protein sequence ID" value="KAK4007484.1"/>
    <property type="molecule type" value="Genomic_DNA"/>
</dbReference>